<name>A0A0X3U366_9RHOB</name>
<feature type="domain" description="Hedgehog/Intein (Hint)" evidence="2">
    <location>
        <begin position="26"/>
        <end position="161"/>
    </location>
</feature>
<dbReference type="OrthoDB" id="7685535at2"/>
<gene>
    <name evidence="3" type="ORF">AVO44_03215</name>
</gene>
<proteinExistence type="predicted"/>
<evidence type="ECO:0000313" key="3">
    <source>
        <dbReference type="EMBL" id="KUJ82407.1"/>
    </source>
</evidence>
<dbReference type="SUPFAM" id="SSF51294">
    <property type="entry name" value="Hedgehog/intein (Hint) domain"/>
    <property type="match status" value="1"/>
</dbReference>
<dbReference type="Proteomes" id="UP000053690">
    <property type="component" value="Unassembled WGS sequence"/>
</dbReference>
<dbReference type="InterPro" id="IPR036844">
    <property type="entry name" value="Hint_dom_sf"/>
</dbReference>
<organism evidence="3 4">
    <name type="scientific">Ruegeria profundi</name>
    <dbReference type="NCBI Taxonomy" id="1685378"/>
    <lineage>
        <taxon>Bacteria</taxon>
        <taxon>Pseudomonadati</taxon>
        <taxon>Pseudomonadota</taxon>
        <taxon>Alphaproteobacteria</taxon>
        <taxon>Rhodobacterales</taxon>
        <taxon>Roseobacteraceae</taxon>
        <taxon>Ruegeria</taxon>
    </lineage>
</organism>
<dbReference type="Pfam" id="PF13403">
    <property type="entry name" value="Hint_2"/>
    <property type="match status" value="1"/>
</dbReference>
<feature type="region of interest" description="Disordered" evidence="1">
    <location>
        <begin position="1"/>
        <end position="22"/>
    </location>
</feature>
<evidence type="ECO:0000313" key="4">
    <source>
        <dbReference type="Proteomes" id="UP000053690"/>
    </source>
</evidence>
<sequence>MSFPPRPDARGTAEPQAALNARRGGLVHGTRVSTNGGWKPVEQIQPGDLIRTMDNGFQAVSRVATDCITVPPDETKAENMPIRVPSHMAYNDRPVWLMPEQGVALDNTKLCHDPIALPVSLPVVSARLLSGMFRITSDVPASYFDISTLFFEQDEVIYIEGGFRAFCPSGRFGSRTIPGRASYKVVGSEAAAELISLTAKRRDVAVLANSLGSLPAPIFDHAIVPARPVRGARRPGRPGRPVIRT</sequence>
<dbReference type="InterPro" id="IPR028992">
    <property type="entry name" value="Hedgehog/Intein_dom"/>
</dbReference>
<accession>A0A0X3U366</accession>
<protein>
    <recommendedName>
        <fullName evidence="2">Hedgehog/Intein (Hint) domain-containing protein</fullName>
    </recommendedName>
</protein>
<evidence type="ECO:0000259" key="2">
    <source>
        <dbReference type="Pfam" id="PF13403"/>
    </source>
</evidence>
<dbReference type="EMBL" id="LQBP01000001">
    <property type="protein sequence ID" value="KUJ82407.1"/>
    <property type="molecule type" value="Genomic_DNA"/>
</dbReference>
<comment type="caution">
    <text evidence="3">The sequence shown here is derived from an EMBL/GenBank/DDBJ whole genome shotgun (WGS) entry which is preliminary data.</text>
</comment>
<reference evidence="4" key="1">
    <citation type="submission" date="2015-12" db="EMBL/GenBank/DDBJ databases">
        <authorList>
            <person name="Zhang G."/>
            <person name="Stingl U."/>
        </authorList>
    </citation>
    <scope>NUCLEOTIDE SEQUENCE [LARGE SCALE GENOMIC DNA]</scope>
    <source>
        <strain evidence="4">ZGT108</strain>
    </source>
</reference>
<keyword evidence="4" id="KW-1185">Reference proteome</keyword>
<evidence type="ECO:0000256" key="1">
    <source>
        <dbReference type="SAM" id="MobiDB-lite"/>
    </source>
</evidence>
<dbReference type="AlphaFoldDB" id="A0A0X3U366"/>
<dbReference type="STRING" id="1685378.AVO44_03215"/>